<keyword evidence="13 14" id="KW-0460">Magnesium</keyword>
<comment type="cofactor">
    <cofactor evidence="14 15">
        <name>Mn(2+)</name>
        <dbReference type="ChEBI" id="CHEBI:29035"/>
    </cofactor>
    <cofactor evidence="14 15">
        <name>Mg(2+)</name>
        <dbReference type="ChEBI" id="CHEBI:18420"/>
    </cofactor>
    <text evidence="14 15">Manganese or magnesium. Binds 1 divalent metal ion per monomer in the absence of substrate. May bind a second metal ion after substrate binding.</text>
</comment>
<evidence type="ECO:0000256" key="4">
    <source>
        <dbReference type="ARBA" id="ARBA00004496"/>
    </source>
</evidence>
<dbReference type="FunFam" id="3.30.420.10:FF:000047">
    <property type="entry name" value="Ribonuclease HIII"/>
    <property type="match status" value="1"/>
</dbReference>
<dbReference type="PANTHER" id="PTHR10954">
    <property type="entry name" value="RIBONUCLEASE H2 SUBUNIT A"/>
    <property type="match status" value="1"/>
</dbReference>
<dbReference type="OrthoDB" id="9777935at2"/>
<evidence type="ECO:0000256" key="9">
    <source>
        <dbReference type="ARBA" id="ARBA00022722"/>
    </source>
</evidence>
<gene>
    <name evidence="14" type="primary">rnhC</name>
    <name evidence="17" type="ORF">D1B32_08025</name>
</gene>
<comment type="function">
    <text evidence="3 14">Endonuclease that specifically degrades the RNA of RNA-DNA hybrids.</text>
</comment>
<evidence type="ECO:0000256" key="13">
    <source>
        <dbReference type="ARBA" id="ARBA00022842"/>
    </source>
</evidence>
<evidence type="ECO:0000259" key="16">
    <source>
        <dbReference type="PROSITE" id="PS51975"/>
    </source>
</evidence>
<evidence type="ECO:0000256" key="3">
    <source>
        <dbReference type="ARBA" id="ARBA00004065"/>
    </source>
</evidence>
<dbReference type="GO" id="GO:0000287">
    <property type="term" value="F:magnesium ion binding"/>
    <property type="evidence" value="ECO:0007669"/>
    <property type="project" value="UniProtKB-UniRule"/>
</dbReference>
<comment type="cofactor">
    <cofactor evidence="2">
        <name>Mg(2+)</name>
        <dbReference type="ChEBI" id="CHEBI:18420"/>
    </cofactor>
</comment>
<dbReference type="PANTHER" id="PTHR10954:SF23">
    <property type="entry name" value="RIBONUCLEASE"/>
    <property type="match status" value="1"/>
</dbReference>
<dbReference type="GO" id="GO:0043137">
    <property type="term" value="P:DNA replication, removal of RNA primer"/>
    <property type="evidence" value="ECO:0007669"/>
    <property type="project" value="TreeGrafter"/>
</dbReference>
<dbReference type="NCBIfam" id="TIGR00716">
    <property type="entry name" value="rnhC"/>
    <property type="match status" value="1"/>
</dbReference>
<comment type="caution">
    <text evidence="17">The sequence shown here is derived from an EMBL/GenBank/DDBJ whole genome shotgun (WGS) entry which is preliminary data.</text>
</comment>
<dbReference type="InterPro" id="IPR012337">
    <property type="entry name" value="RNaseH-like_sf"/>
</dbReference>
<dbReference type="GO" id="GO:0005737">
    <property type="term" value="C:cytoplasm"/>
    <property type="evidence" value="ECO:0007669"/>
    <property type="project" value="UniProtKB-SubCell"/>
</dbReference>
<comment type="catalytic activity">
    <reaction evidence="1 14 15">
        <text>Endonucleolytic cleavage to 5'-phosphomonoester.</text>
        <dbReference type="EC" id="3.1.26.4"/>
    </reaction>
</comment>
<dbReference type="CDD" id="cd06590">
    <property type="entry name" value="RNase_HII_bacteria_HIII_like"/>
    <property type="match status" value="1"/>
</dbReference>
<dbReference type="EMBL" id="QWEH01000004">
    <property type="protein sequence ID" value="RHW32986.1"/>
    <property type="molecule type" value="Genomic_DNA"/>
</dbReference>
<dbReference type="AlphaFoldDB" id="A0A417YIU0"/>
<organism evidence="17 18">
    <name type="scientific">Oceanobacillus profundus</name>
    <dbReference type="NCBI Taxonomy" id="372463"/>
    <lineage>
        <taxon>Bacteria</taxon>
        <taxon>Bacillati</taxon>
        <taxon>Bacillota</taxon>
        <taxon>Bacilli</taxon>
        <taxon>Bacillales</taxon>
        <taxon>Bacillaceae</taxon>
        <taxon>Oceanobacillus</taxon>
    </lineage>
</organism>
<dbReference type="GO" id="GO:0032299">
    <property type="term" value="C:ribonuclease H2 complex"/>
    <property type="evidence" value="ECO:0007669"/>
    <property type="project" value="TreeGrafter"/>
</dbReference>
<comment type="subcellular location">
    <subcellularLocation>
        <location evidence="4 14">Cytoplasm</location>
    </subcellularLocation>
</comment>
<feature type="binding site" evidence="14 15">
    <location>
        <position position="104"/>
    </location>
    <ligand>
        <name>a divalent metal cation</name>
        <dbReference type="ChEBI" id="CHEBI:60240"/>
    </ligand>
</feature>
<dbReference type="InterPro" id="IPR001352">
    <property type="entry name" value="RNase_HII/HIII"/>
</dbReference>
<keyword evidence="12 14" id="KW-0378">Hydrolase</keyword>
<dbReference type="Proteomes" id="UP000285456">
    <property type="component" value="Unassembled WGS sequence"/>
</dbReference>
<dbReference type="Pfam" id="PF11858">
    <property type="entry name" value="DUF3378"/>
    <property type="match status" value="1"/>
</dbReference>
<comment type="similarity">
    <text evidence="5 14">Belongs to the RNase HII family. RnhC subfamily.</text>
</comment>
<dbReference type="SUPFAM" id="SSF53098">
    <property type="entry name" value="Ribonuclease H-like"/>
    <property type="match status" value="1"/>
</dbReference>
<evidence type="ECO:0000256" key="8">
    <source>
        <dbReference type="ARBA" id="ARBA00022490"/>
    </source>
</evidence>
<dbReference type="PIRSF" id="PIRSF037748">
    <property type="entry name" value="RnhC"/>
    <property type="match status" value="1"/>
</dbReference>
<evidence type="ECO:0000256" key="11">
    <source>
        <dbReference type="ARBA" id="ARBA00022759"/>
    </source>
</evidence>
<evidence type="ECO:0000256" key="6">
    <source>
        <dbReference type="ARBA" id="ARBA00012180"/>
    </source>
</evidence>
<evidence type="ECO:0000256" key="12">
    <source>
        <dbReference type="ARBA" id="ARBA00022801"/>
    </source>
</evidence>
<dbReference type="InterPro" id="IPR024567">
    <property type="entry name" value="RNase_HII/HIII_dom"/>
</dbReference>
<evidence type="ECO:0000256" key="14">
    <source>
        <dbReference type="HAMAP-Rule" id="MF_00053"/>
    </source>
</evidence>
<feature type="binding site" evidence="14 15">
    <location>
        <position position="209"/>
    </location>
    <ligand>
        <name>a divalent metal cation</name>
        <dbReference type="ChEBI" id="CHEBI:60240"/>
    </ligand>
</feature>
<keyword evidence="8 14" id="KW-0963">Cytoplasm</keyword>
<evidence type="ECO:0000256" key="1">
    <source>
        <dbReference type="ARBA" id="ARBA00000077"/>
    </source>
</evidence>
<evidence type="ECO:0000256" key="15">
    <source>
        <dbReference type="PROSITE-ProRule" id="PRU01319"/>
    </source>
</evidence>
<evidence type="ECO:0000313" key="18">
    <source>
        <dbReference type="Proteomes" id="UP000285456"/>
    </source>
</evidence>
<evidence type="ECO:0000256" key="5">
    <source>
        <dbReference type="ARBA" id="ARBA00008378"/>
    </source>
</evidence>
<keyword evidence="9 14" id="KW-0540">Nuclease</keyword>
<dbReference type="GO" id="GO:0003723">
    <property type="term" value="F:RNA binding"/>
    <property type="evidence" value="ECO:0007669"/>
    <property type="project" value="UniProtKB-UniRule"/>
</dbReference>
<feature type="domain" description="RNase H type-2" evidence="16">
    <location>
        <begin position="97"/>
        <end position="313"/>
    </location>
</feature>
<dbReference type="GO" id="GO:0006298">
    <property type="term" value="P:mismatch repair"/>
    <property type="evidence" value="ECO:0007669"/>
    <property type="project" value="TreeGrafter"/>
</dbReference>
<feature type="binding site" evidence="14 15">
    <location>
        <position position="103"/>
    </location>
    <ligand>
        <name>a divalent metal cation</name>
        <dbReference type="ChEBI" id="CHEBI:60240"/>
    </ligand>
</feature>
<evidence type="ECO:0000256" key="7">
    <source>
        <dbReference type="ARBA" id="ARBA00021407"/>
    </source>
</evidence>
<dbReference type="InterPro" id="IPR004641">
    <property type="entry name" value="RNase_HIII"/>
</dbReference>
<keyword evidence="11 14" id="KW-0255">Endonuclease</keyword>
<name>A0A417YIU0_9BACI</name>
<dbReference type="InterPro" id="IPR012295">
    <property type="entry name" value="TBP_dom_sf"/>
</dbReference>
<dbReference type="PROSITE" id="PS51975">
    <property type="entry name" value="RNASE_H_2"/>
    <property type="match status" value="1"/>
</dbReference>
<evidence type="ECO:0000256" key="2">
    <source>
        <dbReference type="ARBA" id="ARBA00001946"/>
    </source>
</evidence>
<keyword evidence="10 14" id="KW-0479">Metal-binding</keyword>
<dbReference type="RefSeq" id="WP_118889065.1">
    <property type="nucleotide sequence ID" value="NZ_JAMAWL010000019.1"/>
</dbReference>
<proteinExistence type="inferred from homology"/>
<keyword evidence="18" id="KW-1185">Reference proteome</keyword>
<dbReference type="Pfam" id="PF01351">
    <property type="entry name" value="RNase_HII"/>
    <property type="match status" value="1"/>
</dbReference>
<sequence>MGQEVHVLPIDTINEMKLHYKSALTQTPPGAVFRAKTSAAVITAYKSGKVLFQGSAPELEAGKWQTSSSTSATKTVKKTSQNQIKTRYTPDTSLFTSSHIGSDEAGTGDYFGPITVAAAYVNKSQFATLKELGVKDSKNLTDPIISKLAKDIVKLQIPYSLLVLQNEKYNRLQKKGWSQGKMKAMLHHHAITNLLNKIGKVELDGILIDQFCEPAVYSRHIGTEQQQLPEKTYFITKAESHSIAVATASIIARTSFVKEMDKLSEAIGIPLPKGASAKVDQTIAKVINTKGAAILDKYAKTHFANTKKAQRYL</sequence>
<dbReference type="EC" id="3.1.26.4" evidence="6 14"/>
<evidence type="ECO:0000313" key="17">
    <source>
        <dbReference type="EMBL" id="RHW32986.1"/>
    </source>
</evidence>
<dbReference type="Gene3D" id="3.30.420.10">
    <property type="entry name" value="Ribonuclease H-like superfamily/Ribonuclease H"/>
    <property type="match status" value="1"/>
</dbReference>
<evidence type="ECO:0000256" key="10">
    <source>
        <dbReference type="ARBA" id="ARBA00022723"/>
    </source>
</evidence>
<dbReference type="GO" id="GO:0004523">
    <property type="term" value="F:RNA-DNA hybrid ribonuclease activity"/>
    <property type="evidence" value="ECO:0007669"/>
    <property type="project" value="UniProtKB-UniRule"/>
</dbReference>
<dbReference type="InterPro" id="IPR036397">
    <property type="entry name" value="RNaseH_sf"/>
</dbReference>
<reference evidence="17 18" key="1">
    <citation type="journal article" date="2007" name="Int. J. Syst. Evol. Microbiol.">
        <title>Oceanobacillus profundus sp. nov., isolated from a deep-sea sediment core.</title>
        <authorList>
            <person name="Kim Y.G."/>
            <person name="Choi D.H."/>
            <person name="Hyun S."/>
            <person name="Cho B.C."/>
        </authorList>
    </citation>
    <scope>NUCLEOTIDE SEQUENCE [LARGE SCALE GENOMIC DNA]</scope>
    <source>
        <strain evidence="17 18">DSM 18246</strain>
    </source>
</reference>
<accession>A0A417YIU0</accession>
<dbReference type="CDD" id="cd14796">
    <property type="entry name" value="RNAse_HIII_N"/>
    <property type="match status" value="1"/>
</dbReference>
<dbReference type="Gene3D" id="3.30.310.10">
    <property type="entry name" value="TATA-Binding Protein"/>
    <property type="match status" value="1"/>
</dbReference>
<dbReference type="InterPro" id="IPR024568">
    <property type="entry name" value="RNase_HIII_N"/>
</dbReference>
<protein>
    <recommendedName>
        <fullName evidence="7 14">Ribonuclease HIII</fullName>
        <shortName evidence="14">RNase HIII</shortName>
        <ecNumber evidence="6 14">3.1.26.4</ecNumber>
    </recommendedName>
</protein>
<dbReference type="HAMAP" id="MF_00053">
    <property type="entry name" value="RNase_HIII"/>
    <property type="match status" value="1"/>
</dbReference>